<evidence type="ECO:0000313" key="4">
    <source>
        <dbReference type="Proteomes" id="UP000270866"/>
    </source>
</evidence>
<evidence type="ECO:0000256" key="1">
    <source>
        <dbReference type="SAM" id="MobiDB-lite"/>
    </source>
</evidence>
<feature type="compositionally biased region" description="Acidic residues" evidence="1">
    <location>
        <begin position="403"/>
        <end position="448"/>
    </location>
</feature>
<sequence length="1709" mass="195036">MSDDAVLSRVNLSIDFHARVLICCYDVCRVALSPSPAQVSQHLRTKHNVPAAERRLVTDLLKARIPPLQSPSEAPVRQDGLSPDPKLQLIHGFTCKFCIERTGSSQVMSRHITSSHEKQRLQLGVRRNAMYEPVFLQAWTKSPSGGRYWIVEYGGSTTRPVGGKEVYDHLEDVFERERGRQKGLSGGDLANGAGTTGSPQTTTFTDLRPWLERTGWERTFGGIDRELLRNLTAAPSPTTSHRGLILKESSNLSSDVYSDKWMISSADDERKITALFMAVDMVMDRCEQTARTTGRSLLCWLRSVRPHGCYAKPFTFVGKAASRRKYIRLLKRFVALVFRAYRLPADVRRRRAGIRFKKSQLRLISALWNHEAWAQHDALNEQLWRSMKLSDGADVEIDRDVESTDGEEDCEDEDEDDSDDESSVVGAEDSETDDMDDEDDEDDESEEEDHGRNEDQSRKNKAMRSSGGEEVPPWAEEVLEFLFGLIMAFCTEEVMDGRPDSTLLVYFSGVLGFSADLTGFLPARSYTSNLAALIYIQRLLFLEYALPAQGYPRLGIARRPRTGQIARLQNVRKEYLVLGSQSPFEELFSLLVFGRAIAGSETPAFLLKWSDDGQILSYRDDIAVHMEQFRRLPKALLARAESLCEQLMYGWKPLCDLSSVKDDMANTTHGFSFVNHPKNGLAEAYLELSLKACTSQVNPLSRKGRWNQKAILAYLKKEEALREVLSGLMLMTCGGQPRSPDLLNIRVRNHRTSKRSLYVYNGYMIYVTRSHKAKRSTNREFVVARFFPSQVGHLMYTHLVYIRPFVDMLAREQLPHINGCSPFFFRSRSESDSPHWSTERLSNTIRRFTQEVWEKGITVRLLRQICIGIADKHVREVSRPFNRFDDRTDNADRGVVFAWSSGHRPLQRARTYGLDGAFPTHLQPQLLERYEWVSVRWHEFLHLPSRCASRPIHAGPDRIVPQLGTTNATSLDDDPHDCLLISPPPSSPPAPSSSAKLFTRNDGGQNLLKRSFVITSPQTPAKRRRVQVVGSSSILDPPSRSCGGPMAPLFGKTNKSESADTADEQKRIISYLKGKQAEIRLLNNKEAEIVIPTETSNEVFVADPCLDLIDRLNWIHQITEAWRSAGCELCFIIKGQPEPNHGLHSCEQWSTSKHAKRILHWLTTLDIPRYYDVWGACSMCGHGWLVCDEMGQGERARREARSQGSNSRKSNLVKEYDAKHDHDGYCMNKPVVRRIIAALCAYDDQILGKILTKMALDHEGIDLTSESQARLWLEQRIRSQDDYWISRLIYVLDQLILAYDFRLEPMGLGLHRRRGPGYKEHRNGIYYFSYLIIASYFKHFNRAMDKYIKVDNEHRMLICQKCKTALRPGTFEKHFRQIHQLTGSILQDIINYCTGRDVVDPVNSELPRDGSAVIRWLPVSKRYSCVACRYLTIARDNIVRHWREAGHGAAEERWTEVRLQTWMGGHYARYWIVRDDSDSNGPSDTADEANARSQSAMDEVIAASEARLKEKDAARLRKGDLKEDIDRDSSWVKRVGWVRHFGSRDLTSIHDAAEWLRARAATGRRTVAQDDEEAVRERLLLGRLGQSFDREVERCCWRLDSVPTETLQWLASISSTTPSGQPFGRKGKEASMIKYKSVGHRYLGFCWKAYYIGRKEALERWAVCFTDEQWSLLQDIADELERDRVPSSHDSGFFSGRERQATDKDEDEY</sequence>
<accession>A0A3L6MS15</accession>
<gene>
    <name evidence="3" type="ORF">BFJ65_g17816</name>
</gene>
<dbReference type="EMBL" id="MRCU01000016">
    <property type="protein sequence ID" value="RKK07611.1"/>
    <property type="molecule type" value="Genomic_DNA"/>
</dbReference>
<feature type="domain" description="C2H2-type" evidence="2">
    <location>
        <begin position="1423"/>
        <end position="1447"/>
    </location>
</feature>
<feature type="domain" description="C2H2-type" evidence="2">
    <location>
        <begin position="1357"/>
        <end position="1379"/>
    </location>
</feature>
<dbReference type="Pfam" id="PF12013">
    <property type="entry name" value="OrsD"/>
    <property type="match status" value="2"/>
</dbReference>
<dbReference type="InterPro" id="IPR022698">
    <property type="entry name" value="OrsD"/>
</dbReference>
<feature type="domain" description="C2H2-type" evidence="2">
    <location>
        <begin position="21"/>
        <end position="47"/>
    </location>
</feature>
<feature type="compositionally biased region" description="Basic and acidic residues" evidence="1">
    <location>
        <begin position="449"/>
        <end position="458"/>
    </location>
</feature>
<dbReference type="Proteomes" id="UP000270866">
    <property type="component" value="Unassembled WGS sequence"/>
</dbReference>
<comment type="caution">
    <text evidence="3">The sequence shown here is derived from an EMBL/GenBank/DDBJ whole genome shotgun (WGS) entry which is preliminary data.</text>
</comment>
<organism evidence="3 4">
    <name type="scientific">Fusarium oxysporum f. sp. cepae</name>
    <dbReference type="NCBI Taxonomy" id="396571"/>
    <lineage>
        <taxon>Eukaryota</taxon>
        <taxon>Fungi</taxon>
        <taxon>Dikarya</taxon>
        <taxon>Ascomycota</taxon>
        <taxon>Pezizomycotina</taxon>
        <taxon>Sordariomycetes</taxon>
        <taxon>Hypocreomycetidae</taxon>
        <taxon>Hypocreales</taxon>
        <taxon>Nectriaceae</taxon>
        <taxon>Fusarium</taxon>
        <taxon>Fusarium oxysporum species complex</taxon>
    </lineage>
</organism>
<dbReference type="InterPro" id="IPR013087">
    <property type="entry name" value="Znf_C2H2_type"/>
</dbReference>
<feature type="compositionally biased region" description="Low complexity" evidence="1">
    <location>
        <begin position="192"/>
        <end position="203"/>
    </location>
</feature>
<feature type="region of interest" description="Disordered" evidence="1">
    <location>
        <begin position="181"/>
        <end position="203"/>
    </location>
</feature>
<proteinExistence type="predicted"/>
<feature type="region of interest" description="Disordered" evidence="1">
    <location>
        <begin position="1683"/>
        <end position="1709"/>
    </location>
</feature>
<evidence type="ECO:0000259" key="2">
    <source>
        <dbReference type="SMART" id="SM00355"/>
    </source>
</evidence>
<reference evidence="3 4" key="1">
    <citation type="journal article" date="2018" name="Sci. Rep.">
        <title>Characterisation of pathogen-specific regions and novel effector candidates in Fusarium oxysporum f. sp. cepae.</title>
        <authorList>
            <person name="Armitage A.D."/>
            <person name="Taylor A."/>
            <person name="Sobczyk M.K."/>
            <person name="Baxter L."/>
            <person name="Greenfield B.P."/>
            <person name="Bates H.J."/>
            <person name="Wilson F."/>
            <person name="Jackson A.C."/>
            <person name="Ott S."/>
            <person name="Harrison R.J."/>
            <person name="Clarkson J.P."/>
        </authorList>
    </citation>
    <scope>NUCLEOTIDE SEQUENCE [LARGE SCALE GENOMIC DNA]</scope>
    <source>
        <strain evidence="3 4">FoC_Fus2</strain>
    </source>
</reference>
<evidence type="ECO:0000313" key="3">
    <source>
        <dbReference type="EMBL" id="RKK07611.1"/>
    </source>
</evidence>
<protein>
    <recommendedName>
        <fullName evidence="2">C2H2-type domain-containing protein</fullName>
    </recommendedName>
</protein>
<dbReference type="SMART" id="SM00355">
    <property type="entry name" value="ZnF_C2H2"/>
    <property type="match status" value="4"/>
</dbReference>
<feature type="region of interest" description="Disordered" evidence="1">
    <location>
        <begin position="395"/>
        <end position="471"/>
    </location>
</feature>
<name>A0A3L6MS15_FUSOX</name>
<feature type="domain" description="C2H2-type" evidence="2">
    <location>
        <begin position="93"/>
        <end position="116"/>
    </location>
</feature>